<evidence type="ECO:0000313" key="1">
    <source>
        <dbReference type="EMBL" id="CAB4032037.1"/>
    </source>
</evidence>
<name>A0A7D9JMF9_PARCT</name>
<dbReference type="Pfam" id="PF13365">
    <property type="entry name" value="Trypsin_2"/>
    <property type="match status" value="1"/>
</dbReference>
<gene>
    <name evidence="1" type="ORF">PACLA_8A004935</name>
</gene>
<dbReference type="SUPFAM" id="SSF50494">
    <property type="entry name" value="Trypsin-like serine proteases"/>
    <property type="match status" value="1"/>
</dbReference>
<comment type="caution">
    <text evidence="1">The sequence shown here is derived from an EMBL/GenBank/DDBJ whole genome shotgun (WGS) entry which is preliminary data.</text>
</comment>
<organism evidence="1 2">
    <name type="scientific">Paramuricea clavata</name>
    <name type="common">Red gorgonian</name>
    <name type="synonym">Violescent sea-whip</name>
    <dbReference type="NCBI Taxonomy" id="317549"/>
    <lineage>
        <taxon>Eukaryota</taxon>
        <taxon>Metazoa</taxon>
        <taxon>Cnidaria</taxon>
        <taxon>Anthozoa</taxon>
        <taxon>Octocorallia</taxon>
        <taxon>Malacalcyonacea</taxon>
        <taxon>Plexauridae</taxon>
        <taxon>Paramuricea</taxon>
    </lineage>
</organism>
<sequence>MSARRLTPVEENVLALGLNFAVVPRVLPKEEFVQRLEPKLYHMTNNEASNIRVQITEVLRRATLPASNLTKNKKDALKNLRADKSIHILKADKGNATVILDRLEHDNKILALLNTSTYKELKRDPTANIERKICSKLSGFKKADGDEAKIPQEQKNCTDQKPSSSQVPAELLKSAEETCNRTSTKKLPKEDLLCLEKCIEEFSASNVYTISASSKEPLNEKIRKSMTANVKSSAYKNLLSPNEDRHSGNDGKFVSDDQQILNFATEDVWKNTATGIPARLFKTLGKNMKSIGQISCGQIQGTCWLVADMLVITNCHVYMSFNKERRDHPDLNLPITVKFDYLHPGQGQQVEVNEERDPQLESFRFDYKVLRLKEDEGLRGREPLGPLVRSCPLQEGLVIIVGHPAGKEMHQETCVVVRNHSWRQKLQDRKDFKHSQMNNDENSTGVHLTNNDLLRSQSHKFQEQGCLPYDTSLFSGASGSPVFNLNGNIVAMHTQGYILNTGEEKWSLMEFGVQFNAICKDMKERYIEPNVVKKLFPDCDLENMDIDN</sequence>
<dbReference type="InterPro" id="IPR043504">
    <property type="entry name" value="Peptidase_S1_PA_chymotrypsin"/>
</dbReference>
<dbReference type="Gene3D" id="2.40.10.10">
    <property type="entry name" value="Trypsin-like serine proteases"/>
    <property type="match status" value="1"/>
</dbReference>
<dbReference type="Proteomes" id="UP001152795">
    <property type="component" value="Unassembled WGS sequence"/>
</dbReference>
<keyword evidence="2" id="KW-1185">Reference proteome</keyword>
<dbReference type="OrthoDB" id="10025068at2759"/>
<evidence type="ECO:0000313" key="2">
    <source>
        <dbReference type="Proteomes" id="UP001152795"/>
    </source>
</evidence>
<dbReference type="InterPro" id="IPR009003">
    <property type="entry name" value="Peptidase_S1_PA"/>
</dbReference>
<dbReference type="EMBL" id="CACRXK020018072">
    <property type="protein sequence ID" value="CAB4032037.1"/>
    <property type="molecule type" value="Genomic_DNA"/>
</dbReference>
<reference evidence="1" key="1">
    <citation type="submission" date="2020-04" db="EMBL/GenBank/DDBJ databases">
        <authorList>
            <person name="Alioto T."/>
            <person name="Alioto T."/>
            <person name="Gomez Garrido J."/>
        </authorList>
    </citation>
    <scope>NUCLEOTIDE SEQUENCE</scope>
    <source>
        <strain evidence="1">A484AB</strain>
    </source>
</reference>
<accession>A0A7D9JMF9</accession>
<protein>
    <submittedName>
        <fullName evidence="1">Uncharacterized protein</fullName>
    </submittedName>
</protein>
<dbReference type="PANTHER" id="PTHR14389">
    <property type="entry name" value="SI:CH1073-475A24.1"/>
    <property type="match status" value="1"/>
</dbReference>
<dbReference type="AlphaFoldDB" id="A0A7D9JMF9"/>
<dbReference type="PANTHER" id="PTHR14389:SF3">
    <property type="entry name" value="PROTEIN FAM111A-LIKE"/>
    <property type="match status" value="1"/>
</dbReference>
<proteinExistence type="predicted"/>